<feature type="region of interest" description="Disordered" evidence="3">
    <location>
        <begin position="508"/>
        <end position="536"/>
    </location>
</feature>
<organism evidence="4 5">
    <name type="scientific">Sarocladium strictum</name>
    <name type="common">Black bundle disease fungus</name>
    <name type="synonym">Acremonium strictum</name>
    <dbReference type="NCBI Taxonomy" id="5046"/>
    <lineage>
        <taxon>Eukaryota</taxon>
        <taxon>Fungi</taxon>
        <taxon>Dikarya</taxon>
        <taxon>Ascomycota</taxon>
        <taxon>Pezizomycotina</taxon>
        <taxon>Sordariomycetes</taxon>
        <taxon>Hypocreomycetidae</taxon>
        <taxon>Hypocreales</taxon>
        <taxon>Sarocladiaceae</taxon>
        <taxon>Sarocladium</taxon>
    </lineage>
</organism>
<comment type="caution">
    <text evidence="4">The sequence shown here is derived from an EMBL/GenBank/DDBJ whole genome shotgun (WGS) entry which is preliminary data.</text>
</comment>
<evidence type="ECO:0000256" key="2">
    <source>
        <dbReference type="SAM" id="Coils"/>
    </source>
</evidence>
<dbReference type="InterPro" id="IPR004000">
    <property type="entry name" value="Actin"/>
</dbReference>
<dbReference type="InterPro" id="IPR043129">
    <property type="entry name" value="ATPase_NBD"/>
</dbReference>
<dbReference type="SMART" id="SM00268">
    <property type="entry name" value="ACTIN"/>
    <property type="match status" value="1"/>
</dbReference>
<keyword evidence="5" id="KW-1185">Reference proteome</keyword>
<feature type="compositionally biased region" description="Acidic residues" evidence="3">
    <location>
        <begin position="527"/>
        <end position="536"/>
    </location>
</feature>
<dbReference type="AlphaFoldDB" id="A0AA39GPF0"/>
<evidence type="ECO:0000256" key="1">
    <source>
        <dbReference type="RuleBase" id="RU000487"/>
    </source>
</evidence>
<dbReference type="EMBL" id="JAPDFR010000001">
    <property type="protein sequence ID" value="KAK0391132.1"/>
    <property type="molecule type" value="Genomic_DNA"/>
</dbReference>
<dbReference type="SUPFAM" id="SSF53067">
    <property type="entry name" value="Actin-like ATPase domain"/>
    <property type="match status" value="2"/>
</dbReference>
<name>A0AA39GPF0_SARSR</name>
<dbReference type="Pfam" id="PF00022">
    <property type="entry name" value="Actin"/>
    <property type="match status" value="2"/>
</dbReference>
<keyword evidence="2" id="KW-0175">Coiled coil</keyword>
<accession>A0AA39GPF0</accession>
<reference evidence="4" key="1">
    <citation type="submission" date="2022-10" db="EMBL/GenBank/DDBJ databases">
        <title>Determination and structural analysis of whole genome sequence of Sarocladium strictum F4-1.</title>
        <authorList>
            <person name="Hu L."/>
            <person name="Jiang Y."/>
        </authorList>
    </citation>
    <scope>NUCLEOTIDE SEQUENCE</scope>
    <source>
        <strain evidence="4">F4-1</strain>
    </source>
</reference>
<evidence type="ECO:0000313" key="4">
    <source>
        <dbReference type="EMBL" id="KAK0391132.1"/>
    </source>
</evidence>
<feature type="coiled-coil region" evidence="2">
    <location>
        <begin position="302"/>
        <end position="333"/>
    </location>
</feature>
<comment type="similarity">
    <text evidence="1">Belongs to the actin family.</text>
</comment>
<evidence type="ECO:0000313" key="5">
    <source>
        <dbReference type="Proteomes" id="UP001175261"/>
    </source>
</evidence>
<proteinExistence type="inferred from homology"/>
<dbReference type="FunFam" id="3.30.420.40:FF:000058">
    <property type="entry name" value="Putative actin-related protein 5"/>
    <property type="match status" value="1"/>
</dbReference>
<dbReference type="PANTHER" id="PTHR11937">
    <property type="entry name" value="ACTIN"/>
    <property type="match status" value="1"/>
</dbReference>
<gene>
    <name evidence="4" type="ORF">NLU13_0634</name>
</gene>
<dbReference type="FunFam" id="3.30.420.40:FF:000139">
    <property type="entry name" value="Chromatin remodeling complex subunit (Arp5)"/>
    <property type="match status" value="1"/>
</dbReference>
<sequence length="749" mass="85956">MAPSATDEPMLAPPNERTFPPAKIFPVQETKFEKFFPPQEDGRRRALEQPDGAAIVIDNGSYAVRAGWSFDSAPRFAIPPIMAKYRDRKFNKTFSFAGYDCYADTTAKSHIRNAFEAGTGIVSNWDVMEHVLDYTFLKLGMNNADGNIDVPIVMTEAVANLPYSRKSMTEILFECYRAPSVAYGIDSLFSYRHNKGKTGLVVSSSYTSTHVIPVYNSKAMLGQATRLNWGGYHQAEYLLKLIRLKYPAFNGKLNLSQAEYMLRDHCYVSQDYDNELRGYLDWTGLEDRDIVIQYPYTEEIIVQKSEEELAKIAERKKESGRRLQEQAAKMRLEKLIKKEQDLEYYKNLQARLVDQTKKETRRLLDSHEMKDEAQLDKVVRELEKAIKKARNKDVGGDPEEEQEQPDFSLLEVPDEELDEAQIKQKRQQRLLKSSHEARARAKAEKEAEKARIAEEERLDRERRENDLEGWLEDKREARLETLAKMKERDRLKQDLGNRKSLASQIRMKSIANLASDQPTKKRRRGGDDDDFGANDDDWGVYRQIAVGENSDDEQEEEDLQSNLRNLEQELLQYDPDFDYEHTQEAQSDWSRSLLHAFVRGPRPFDPSSQAELAQIHLNVERIRVPEVVFRPSIAGVDQAGVVEIAGDILNQRLSGMPNRNDFLRDIFLTGGNTLFNHFDDRVRDGLRALLPAGAELVVRRAMDPMLDAWKGAAGWAGTPAWKEARITKEDYQEKGADYIKEHDMGNSYA</sequence>
<dbReference type="Gene3D" id="2.30.36.70">
    <property type="entry name" value="Actin, Chain A, domain 2"/>
    <property type="match status" value="1"/>
</dbReference>
<feature type="compositionally biased region" description="Basic and acidic residues" evidence="3">
    <location>
        <begin position="433"/>
        <end position="474"/>
    </location>
</feature>
<dbReference type="Gene3D" id="3.30.420.40">
    <property type="match status" value="4"/>
</dbReference>
<evidence type="ECO:0000256" key="3">
    <source>
        <dbReference type="SAM" id="MobiDB-lite"/>
    </source>
</evidence>
<protein>
    <submittedName>
        <fullName evidence="4">Uncharacterized protein</fullName>
    </submittedName>
</protein>
<feature type="region of interest" description="Disordered" evidence="3">
    <location>
        <begin position="388"/>
        <end position="474"/>
    </location>
</feature>
<dbReference type="Gene3D" id="3.90.640.10">
    <property type="entry name" value="Actin, Chain A, domain 4"/>
    <property type="match status" value="2"/>
</dbReference>
<feature type="region of interest" description="Disordered" evidence="3">
    <location>
        <begin position="1"/>
        <end position="20"/>
    </location>
</feature>
<dbReference type="Proteomes" id="UP001175261">
    <property type="component" value="Unassembled WGS sequence"/>
</dbReference>
<dbReference type="CDD" id="cd10211">
    <property type="entry name" value="ASKHA_NBD_Arp5"/>
    <property type="match status" value="1"/>
</dbReference>